<organism evidence="2 3">
    <name type="scientific">Sorangium cellulosum</name>
    <name type="common">Polyangium cellulosum</name>
    <dbReference type="NCBI Taxonomy" id="56"/>
    <lineage>
        <taxon>Bacteria</taxon>
        <taxon>Pseudomonadati</taxon>
        <taxon>Myxococcota</taxon>
        <taxon>Polyangia</taxon>
        <taxon>Polyangiales</taxon>
        <taxon>Polyangiaceae</taxon>
        <taxon>Sorangium</taxon>
    </lineage>
</organism>
<gene>
    <name evidence="2" type="ORF">BE21_01610</name>
</gene>
<protein>
    <submittedName>
        <fullName evidence="2">Uncharacterized protein</fullName>
    </submittedName>
</protein>
<feature type="compositionally biased region" description="Low complexity" evidence="1">
    <location>
        <begin position="45"/>
        <end position="55"/>
    </location>
</feature>
<proteinExistence type="predicted"/>
<comment type="caution">
    <text evidence="2">The sequence shown here is derived from an EMBL/GenBank/DDBJ whole genome shotgun (WGS) entry which is preliminary data.</text>
</comment>
<evidence type="ECO:0000313" key="3">
    <source>
        <dbReference type="Proteomes" id="UP000075502"/>
    </source>
</evidence>
<evidence type="ECO:0000313" key="2">
    <source>
        <dbReference type="EMBL" id="KYG09518.1"/>
    </source>
</evidence>
<dbReference type="AlphaFoldDB" id="A0A150TYF6"/>
<evidence type="ECO:0000256" key="1">
    <source>
        <dbReference type="SAM" id="MobiDB-lite"/>
    </source>
</evidence>
<feature type="compositionally biased region" description="Polar residues" evidence="1">
    <location>
        <begin position="106"/>
        <end position="115"/>
    </location>
</feature>
<accession>A0A150TYF6</accession>
<dbReference type="EMBL" id="JEME01000657">
    <property type="protein sequence ID" value="KYG09518.1"/>
    <property type="molecule type" value="Genomic_DNA"/>
</dbReference>
<feature type="compositionally biased region" description="Pro residues" evidence="1">
    <location>
        <begin position="1"/>
        <end position="12"/>
    </location>
</feature>
<feature type="region of interest" description="Disordered" evidence="1">
    <location>
        <begin position="1"/>
        <end position="57"/>
    </location>
</feature>
<name>A0A150TYF6_SORCE</name>
<dbReference type="Proteomes" id="UP000075502">
    <property type="component" value="Unassembled WGS sequence"/>
</dbReference>
<sequence>MPPSPPVPPAPLPEEADVDAEVDVGASPPVPEDVDAVELPPPEVESPNEPSQPSSIIAGNARCRKPRVHLGPANNPVVTSWLMVLSKEGISTDARPAPSKGHQAGASATKNGFAA</sequence>
<reference evidence="2 3" key="1">
    <citation type="submission" date="2014-02" db="EMBL/GenBank/DDBJ databases">
        <title>The small core and large imbalanced accessory genome model reveals a collaborative survival strategy of Sorangium cellulosum strains in nature.</title>
        <authorList>
            <person name="Han K."/>
            <person name="Peng R."/>
            <person name="Blom J."/>
            <person name="Li Y.-Z."/>
        </authorList>
    </citation>
    <scope>NUCLEOTIDE SEQUENCE [LARGE SCALE GENOMIC DNA]</scope>
    <source>
        <strain evidence="2 3">So0007-03</strain>
    </source>
</reference>
<feature type="region of interest" description="Disordered" evidence="1">
    <location>
        <begin position="92"/>
        <end position="115"/>
    </location>
</feature>